<feature type="compositionally biased region" description="Polar residues" evidence="2">
    <location>
        <begin position="147"/>
        <end position="158"/>
    </location>
</feature>
<dbReference type="EMBL" id="DS547094">
    <property type="protein sequence ID" value="EDR12101.1"/>
    <property type="molecule type" value="Genomic_DNA"/>
</dbReference>
<protein>
    <recommendedName>
        <fullName evidence="1">RNA-dependent RNA polymerase</fullName>
        <ecNumber evidence="1">2.7.7.48</ecNumber>
    </recommendedName>
</protein>
<evidence type="ECO:0000313" key="4">
    <source>
        <dbReference type="EMBL" id="EDR12101.1"/>
    </source>
</evidence>
<dbReference type="GeneID" id="6072610"/>
<dbReference type="GO" id="GO:0031380">
    <property type="term" value="C:nuclear RNA-directed RNA polymerase complex"/>
    <property type="evidence" value="ECO:0007669"/>
    <property type="project" value="TreeGrafter"/>
</dbReference>
<feature type="compositionally biased region" description="Polar residues" evidence="2">
    <location>
        <begin position="119"/>
        <end position="134"/>
    </location>
</feature>
<feature type="domain" description="RDRP core" evidence="3">
    <location>
        <begin position="308"/>
        <end position="973"/>
    </location>
</feature>
<name>B0CZ75_LACBS</name>
<dbReference type="HOGENOM" id="CLU_003387_1_0_1"/>
<evidence type="ECO:0000256" key="1">
    <source>
        <dbReference type="RuleBase" id="RU363098"/>
    </source>
</evidence>
<feature type="compositionally biased region" description="Polar residues" evidence="2">
    <location>
        <begin position="1"/>
        <end position="16"/>
    </location>
</feature>
<comment type="catalytic activity">
    <reaction evidence="1">
        <text>RNA(n) + a ribonucleoside 5'-triphosphate = RNA(n+1) + diphosphate</text>
        <dbReference type="Rhea" id="RHEA:21248"/>
        <dbReference type="Rhea" id="RHEA-COMP:14527"/>
        <dbReference type="Rhea" id="RHEA-COMP:17342"/>
        <dbReference type="ChEBI" id="CHEBI:33019"/>
        <dbReference type="ChEBI" id="CHEBI:61557"/>
        <dbReference type="ChEBI" id="CHEBI:140395"/>
        <dbReference type="EC" id="2.7.7.48"/>
    </reaction>
</comment>
<dbReference type="KEGG" id="lbc:LACBIDRAFT_323128"/>
<keyword evidence="1" id="KW-0548">Nucleotidyltransferase</keyword>
<dbReference type="PANTHER" id="PTHR23079:SF55">
    <property type="entry name" value="RNA-DIRECTED RNA POLYMERASE"/>
    <property type="match status" value="1"/>
</dbReference>
<dbReference type="InParanoid" id="B0CZ75"/>
<dbReference type="InterPro" id="IPR007855">
    <property type="entry name" value="RDRP"/>
</dbReference>
<dbReference type="EC" id="2.7.7.48" evidence="1"/>
<dbReference type="GO" id="GO:0003968">
    <property type="term" value="F:RNA-directed RNA polymerase activity"/>
    <property type="evidence" value="ECO:0007669"/>
    <property type="project" value="UniProtKB-KW"/>
</dbReference>
<dbReference type="AlphaFoldDB" id="B0CZ75"/>
<keyword evidence="5" id="KW-1185">Reference proteome</keyword>
<reference evidence="4 5" key="1">
    <citation type="journal article" date="2008" name="Nature">
        <title>The genome of Laccaria bicolor provides insights into mycorrhizal symbiosis.</title>
        <authorList>
            <person name="Martin F."/>
            <person name="Aerts A."/>
            <person name="Ahren D."/>
            <person name="Brun A."/>
            <person name="Danchin E.G.J."/>
            <person name="Duchaussoy F."/>
            <person name="Gibon J."/>
            <person name="Kohler A."/>
            <person name="Lindquist E."/>
            <person name="Pereda V."/>
            <person name="Salamov A."/>
            <person name="Shapiro H.J."/>
            <person name="Wuyts J."/>
            <person name="Blaudez D."/>
            <person name="Buee M."/>
            <person name="Brokstein P."/>
            <person name="Canbaeck B."/>
            <person name="Cohen D."/>
            <person name="Courty P.E."/>
            <person name="Coutinho P.M."/>
            <person name="Delaruelle C."/>
            <person name="Detter J.C."/>
            <person name="Deveau A."/>
            <person name="DiFazio S."/>
            <person name="Duplessis S."/>
            <person name="Fraissinet-Tachet L."/>
            <person name="Lucic E."/>
            <person name="Frey-Klett P."/>
            <person name="Fourrey C."/>
            <person name="Feussner I."/>
            <person name="Gay G."/>
            <person name="Grimwood J."/>
            <person name="Hoegger P.J."/>
            <person name="Jain P."/>
            <person name="Kilaru S."/>
            <person name="Labbe J."/>
            <person name="Lin Y.C."/>
            <person name="Legue V."/>
            <person name="Le Tacon F."/>
            <person name="Marmeisse R."/>
            <person name="Melayah D."/>
            <person name="Montanini B."/>
            <person name="Muratet M."/>
            <person name="Nehls U."/>
            <person name="Niculita-Hirzel H."/>
            <person name="Oudot-Le Secq M.P."/>
            <person name="Peter M."/>
            <person name="Quesneville H."/>
            <person name="Rajashekar B."/>
            <person name="Reich M."/>
            <person name="Rouhier N."/>
            <person name="Schmutz J."/>
            <person name="Yin T."/>
            <person name="Chalot M."/>
            <person name="Henrissat B."/>
            <person name="Kuees U."/>
            <person name="Lucas S."/>
            <person name="Van de Peer Y."/>
            <person name="Podila G.K."/>
            <person name="Polle A."/>
            <person name="Pukkila P.J."/>
            <person name="Richardson P.M."/>
            <person name="Rouze P."/>
            <person name="Sanders I.R."/>
            <person name="Stajich J.E."/>
            <person name="Tunlid A."/>
            <person name="Tuskan G."/>
            <person name="Grigoriev I.V."/>
        </authorList>
    </citation>
    <scope>NUCLEOTIDE SEQUENCE [LARGE SCALE GENOMIC DNA]</scope>
    <source>
        <strain evidence="5">S238N-H82 / ATCC MYA-4686</strain>
    </source>
</reference>
<keyword evidence="1" id="KW-0808">Transferase</keyword>
<gene>
    <name evidence="4" type="ORF">LACBIDRAFT_323128</name>
</gene>
<organism evidence="5">
    <name type="scientific">Laccaria bicolor (strain S238N-H82 / ATCC MYA-4686)</name>
    <name type="common">Bicoloured deceiver</name>
    <name type="synonym">Laccaria laccata var. bicolor</name>
    <dbReference type="NCBI Taxonomy" id="486041"/>
    <lineage>
        <taxon>Eukaryota</taxon>
        <taxon>Fungi</taxon>
        <taxon>Dikarya</taxon>
        <taxon>Basidiomycota</taxon>
        <taxon>Agaricomycotina</taxon>
        <taxon>Agaricomycetes</taxon>
        <taxon>Agaricomycetidae</taxon>
        <taxon>Agaricales</taxon>
        <taxon>Agaricineae</taxon>
        <taxon>Hydnangiaceae</taxon>
        <taxon>Laccaria</taxon>
    </lineage>
</organism>
<dbReference type="Proteomes" id="UP000001194">
    <property type="component" value="Unassembled WGS sequence"/>
</dbReference>
<evidence type="ECO:0000256" key="2">
    <source>
        <dbReference type="SAM" id="MobiDB-lite"/>
    </source>
</evidence>
<keyword evidence="1" id="KW-0694">RNA-binding</keyword>
<dbReference type="InterPro" id="IPR057596">
    <property type="entry name" value="RDRP_core"/>
</dbReference>
<proteinExistence type="inferred from homology"/>
<evidence type="ECO:0000259" key="3">
    <source>
        <dbReference type="Pfam" id="PF05183"/>
    </source>
</evidence>
<dbReference type="GO" id="GO:0030422">
    <property type="term" value="P:siRNA processing"/>
    <property type="evidence" value="ECO:0007669"/>
    <property type="project" value="TreeGrafter"/>
</dbReference>
<sequence length="1201" mass="135082">MSFYQAASQESESGLQPTVDGDRQRKVDVHHDDEENGEVRTGAGCPFSDLSSILIPKQTDYGEDISELILQLRDDDPQPLSEAETDYGDDLSAIQNYEDLRECHPTSAAPVTQLPLVPANSTQSDANESSQSSIRLGKRKASDISDAGSTQSTKPTKSYRSDPDIFDPEKPYIIAHDPAVEEMMNQKGIKLGVAYEIARLISRDYITNDNITSAELDVLQGKNSEAAPKVLNALKGPSSAEAKTLESHPAFLREKAAKVPWSELDVEEEVLAKDQFGGLGNNPEYPGWYGGKIEFRAKLEKLGTKQYKIVLEDCILGASCRFTRRFGSWSFLRIKVPLDIFHESDNGLGLFFKRPFVLWGRVFKTFYAKDQTVFLFKTNEACPGLDSRGSNLPGLSLQEFLMWHNPLQENSQQSMTKWAARTVLGLSNSVPGPRIPQENIGFEDDVVSLKGSDMTDGCGYSNKPVHLFLLHQLNLDLLPSAFQFRFAGCKGMSLIREDEQPMDNERRIWFRPSQTKIKYPAGQPLDPAMLTIDLLRTSRLRTPARLSPETIINLHENGVPEDVFFDLMKESIQEMVTSLTTWEGPNAMFHLWANVERAGGVFAGRRAREAVGEARARGYSNRSPDEEEDEQADEDELDSGKNYRSTPWWGDQISGCPSTLEETIMVLLDSGFTPQTSPILREKLKQCITKKVENRSSNIRFEVKQSASAFVVPDPYGVLGPDEIQIKSSHRNLIGIDGLETDIILGDVLVISIVSHYSPDVLLIVMLLSDYEEPLQGQGGRTPPSAELSGRHCLLNTRSPAIAGFSRGRCGICCLVATPANVFQGDYDGDKALVIWFVLIVSSFEIPDEKHSYEPKNIHQAFTQEKETGSEFLQRTRSMTPSSVMLEMQNYLLGALRDTSLVGQYSTMHDNAIYQLGYAHPRTVKLAYKFCKVLDSPKTGWKIKPETIKGDKREYYHPRGPQWKAADKKKKKRGSKIDTTNLPYLQRRQDSPYVHGEFIMDILRIMAKKETDGLLADVEALFSKFKVEDDDNIAAPWNNAVAWAERGDDLRIIRSKRKDLAIISQHVQHMFKTHGRMLRGIGKHSSFTERTISDRQDVLRALSLEFSSSPKLEDVPTIIDEDTLSRLRASYAYIYDREQCSGKEGWSRFPWNMATRELCTIKAKALGPYKTVTDDFYQQLRLKTGWSHRPLLLSITDPKDS</sequence>
<feature type="compositionally biased region" description="Acidic residues" evidence="2">
    <location>
        <begin position="625"/>
        <end position="637"/>
    </location>
</feature>
<dbReference type="RefSeq" id="XP_001876365.1">
    <property type="nucleotide sequence ID" value="XM_001876330.1"/>
</dbReference>
<feature type="region of interest" description="Disordered" evidence="2">
    <location>
        <begin position="954"/>
        <end position="981"/>
    </location>
</feature>
<dbReference type="PANTHER" id="PTHR23079">
    <property type="entry name" value="RNA-DEPENDENT RNA POLYMERASE"/>
    <property type="match status" value="1"/>
</dbReference>
<keyword evidence="1" id="KW-0696">RNA-directed RNA polymerase</keyword>
<accession>B0CZ75</accession>
<dbReference type="Pfam" id="PF05183">
    <property type="entry name" value="RdRP"/>
    <property type="match status" value="1"/>
</dbReference>
<dbReference type="GO" id="GO:0003723">
    <property type="term" value="F:RNA binding"/>
    <property type="evidence" value="ECO:0007669"/>
    <property type="project" value="UniProtKB-KW"/>
</dbReference>
<feature type="region of interest" description="Disordered" evidence="2">
    <location>
        <begin position="1"/>
        <end position="45"/>
    </location>
</feature>
<dbReference type="OrthoDB" id="10055769at2759"/>
<feature type="region of interest" description="Disordered" evidence="2">
    <location>
        <begin position="613"/>
        <end position="645"/>
    </location>
</feature>
<feature type="compositionally biased region" description="Basic and acidic residues" evidence="2">
    <location>
        <begin position="20"/>
        <end position="33"/>
    </location>
</feature>
<evidence type="ECO:0000313" key="5">
    <source>
        <dbReference type="Proteomes" id="UP000001194"/>
    </source>
</evidence>
<comment type="similarity">
    <text evidence="1">Belongs to the RdRP family.</text>
</comment>
<feature type="region of interest" description="Disordered" evidence="2">
    <location>
        <begin position="118"/>
        <end position="165"/>
    </location>
</feature>